<accession>A0ABV3R1T2</accession>
<proteinExistence type="predicted"/>
<comment type="caution">
    <text evidence="3">The sequence shown here is derived from an EMBL/GenBank/DDBJ whole genome shotgun (WGS) entry which is preliminary data.</text>
</comment>
<evidence type="ECO:0008006" key="5">
    <source>
        <dbReference type="Google" id="ProtNLM"/>
    </source>
</evidence>
<dbReference type="EMBL" id="JBFOCI010000004">
    <property type="protein sequence ID" value="MEW9807158.1"/>
    <property type="molecule type" value="Genomic_DNA"/>
</dbReference>
<protein>
    <recommendedName>
        <fullName evidence="5">Anti-sigma factor</fullName>
    </recommendedName>
</protein>
<keyword evidence="2" id="KW-0472">Membrane</keyword>
<dbReference type="RefSeq" id="WP_367724319.1">
    <property type="nucleotide sequence ID" value="NZ_JBFOCI010000004.1"/>
</dbReference>
<evidence type="ECO:0000256" key="2">
    <source>
        <dbReference type="SAM" id="Phobius"/>
    </source>
</evidence>
<evidence type="ECO:0000313" key="4">
    <source>
        <dbReference type="Proteomes" id="UP001556196"/>
    </source>
</evidence>
<dbReference type="Proteomes" id="UP001556196">
    <property type="component" value="Unassembled WGS sequence"/>
</dbReference>
<sequence length="161" mass="17823">MEGDGDRMERAQRYVLGLMDDEERERAERDLETDHALREAMVEMAGRMRVFERRPAAEAAVDGVHPDDWRLLKERLEAMPQMRPAAAPGPVQPAEEKDQQVAEKPVTFGRRRSDRMPPPPPPAAAAGTHGTGLHSVPGRRALLLALCLIAAFVLGFIAGRL</sequence>
<keyword evidence="4" id="KW-1185">Reference proteome</keyword>
<keyword evidence="2" id="KW-1133">Transmembrane helix</keyword>
<name>A0ABV3R1T2_9HYPH</name>
<evidence type="ECO:0000313" key="3">
    <source>
        <dbReference type="EMBL" id="MEW9807158.1"/>
    </source>
</evidence>
<evidence type="ECO:0000256" key="1">
    <source>
        <dbReference type="SAM" id="MobiDB-lite"/>
    </source>
</evidence>
<keyword evidence="2" id="KW-0812">Transmembrane</keyword>
<organism evidence="3 4">
    <name type="scientific">Mesorhizobium marinum</name>
    <dbReference type="NCBI Taxonomy" id="3228790"/>
    <lineage>
        <taxon>Bacteria</taxon>
        <taxon>Pseudomonadati</taxon>
        <taxon>Pseudomonadota</taxon>
        <taxon>Alphaproteobacteria</taxon>
        <taxon>Hyphomicrobiales</taxon>
        <taxon>Phyllobacteriaceae</taxon>
        <taxon>Mesorhizobium</taxon>
    </lineage>
</organism>
<feature type="transmembrane region" description="Helical" evidence="2">
    <location>
        <begin position="141"/>
        <end position="159"/>
    </location>
</feature>
<feature type="region of interest" description="Disordered" evidence="1">
    <location>
        <begin position="83"/>
        <end position="132"/>
    </location>
</feature>
<gene>
    <name evidence="3" type="ORF">ABUE31_14290</name>
</gene>
<reference evidence="3 4" key="1">
    <citation type="submission" date="2024-06" db="EMBL/GenBank/DDBJ databases">
        <authorList>
            <person name="Tuo L."/>
        </authorList>
    </citation>
    <scope>NUCLEOTIDE SEQUENCE [LARGE SCALE GENOMIC DNA]</scope>
    <source>
        <strain evidence="3 4">ZMM04-5</strain>
    </source>
</reference>